<comment type="similarity">
    <text evidence="2">Belongs to the ABC transporter superfamily.</text>
</comment>
<evidence type="ECO:0000256" key="2">
    <source>
        <dbReference type="ARBA" id="ARBA00005417"/>
    </source>
</evidence>
<evidence type="ECO:0000259" key="11">
    <source>
        <dbReference type="PROSITE" id="PS50893"/>
    </source>
</evidence>
<protein>
    <submittedName>
        <fullName evidence="12">ATP-binding cassette domain-containing protein</fullName>
    </submittedName>
</protein>
<evidence type="ECO:0000256" key="1">
    <source>
        <dbReference type="ARBA" id="ARBA00004202"/>
    </source>
</evidence>
<name>A0ABS1J2J4_9FIRM</name>
<dbReference type="PANTHER" id="PTHR43553">
    <property type="entry name" value="HEAVY METAL TRANSPORTER"/>
    <property type="match status" value="1"/>
</dbReference>
<evidence type="ECO:0000256" key="4">
    <source>
        <dbReference type="ARBA" id="ARBA00022475"/>
    </source>
</evidence>
<evidence type="ECO:0000256" key="3">
    <source>
        <dbReference type="ARBA" id="ARBA00022448"/>
    </source>
</evidence>
<proteinExistence type="inferred from homology"/>
<keyword evidence="5" id="KW-0677">Repeat</keyword>
<feature type="domain" description="ABC transporter" evidence="11">
    <location>
        <begin position="281"/>
        <end position="506"/>
    </location>
</feature>
<feature type="domain" description="ABC transporter" evidence="11">
    <location>
        <begin position="4"/>
        <end position="244"/>
    </location>
</feature>
<comment type="caution">
    <text evidence="12">The sequence shown here is derived from an EMBL/GenBank/DDBJ whole genome shotgun (WGS) entry which is preliminary data.</text>
</comment>
<evidence type="ECO:0000313" key="12">
    <source>
        <dbReference type="EMBL" id="MBK5898359.1"/>
    </source>
</evidence>
<dbReference type="Pfam" id="PF00005">
    <property type="entry name" value="ABC_tran"/>
    <property type="match status" value="2"/>
</dbReference>
<dbReference type="InterPro" id="IPR003593">
    <property type="entry name" value="AAA+_ATPase"/>
</dbReference>
<dbReference type="Proteomes" id="UP000604730">
    <property type="component" value="Unassembled WGS sequence"/>
</dbReference>
<organism evidence="12 13">
    <name type="scientific">Catonella massiliensis</name>
    <dbReference type="NCBI Taxonomy" id="2799636"/>
    <lineage>
        <taxon>Bacteria</taxon>
        <taxon>Bacillati</taxon>
        <taxon>Bacillota</taxon>
        <taxon>Clostridia</taxon>
        <taxon>Lachnospirales</taxon>
        <taxon>Lachnospiraceae</taxon>
        <taxon>Catonella</taxon>
    </lineage>
</organism>
<dbReference type="GO" id="GO:0005524">
    <property type="term" value="F:ATP binding"/>
    <property type="evidence" value="ECO:0007669"/>
    <property type="project" value="UniProtKB-KW"/>
</dbReference>
<keyword evidence="7 12" id="KW-0067">ATP-binding</keyword>
<dbReference type="PANTHER" id="PTHR43553:SF23">
    <property type="entry name" value="ABC TRANSPORTER ATP-BINDING COMPONENT"/>
    <property type="match status" value="1"/>
</dbReference>
<dbReference type="SUPFAM" id="SSF52540">
    <property type="entry name" value="P-loop containing nucleoside triphosphate hydrolases"/>
    <property type="match status" value="2"/>
</dbReference>
<sequence length="506" mass="57785">MEAVRLENVSFQYTGVNRKNGIKNISMSVKEGECVLLTGISGCGKSTILRVINGLAPYFYEGEITGKIELMGKQTDEIPFAEISKICGSVFQNPRSQFFYMNTSSEIAFGCENQGIPTEEIEARVADCVEQFQLEDLQNRNIMQLSGGEKQKIAFASIYAGRPDIYVLDEPSANLDFDAIKDIERILKTLKKQGKTIIIAEHRLYYLMELADRVCYIKDGEIAQEYTIEAFKKLSGQELREKGLRSLDYRILHEEELGQEKIDRDISEKSKRESWNAAQHIYMKEVACRYKGREEPVLKIKECRLPLHEKIAVIGHNGAGKSTFMDGLCGMNKSVKGIYCKENDILTIKRRAKESFEVFQEINHQLFTNSVEEEISLGSENKNVEERNGLMSMLDLTNYADTHPMALSGGQKQRVAMASALYSDRKLICLDEPTSGLDYHQMERVAKLLEQVQPKLDLLLIITHDLEFILKTCTYIVHIENGEVLEQYSLDEEGKEKLFRFFNYEK</sequence>
<evidence type="ECO:0000313" key="13">
    <source>
        <dbReference type="Proteomes" id="UP000604730"/>
    </source>
</evidence>
<accession>A0ABS1J2J4</accession>
<evidence type="ECO:0000256" key="9">
    <source>
        <dbReference type="ARBA" id="ARBA00023136"/>
    </source>
</evidence>
<dbReference type="InterPro" id="IPR050095">
    <property type="entry name" value="ECF_ABC_transporter_ATP-bd"/>
</dbReference>
<keyword evidence="4" id="KW-1003">Cell membrane</keyword>
<dbReference type="CDD" id="cd03225">
    <property type="entry name" value="ABC_cobalt_CbiO_domain1"/>
    <property type="match status" value="1"/>
</dbReference>
<evidence type="ECO:0000256" key="10">
    <source>
        <dbReference type="ARBA" id="ARBA00025157"/>
    </source>
</evidence>
<keyword evidence="9" id="KW-0472">Membrane</keyword>
<keyword evidence="8" id="KW-1278">Translocase</keyword>
<dbReference type="PROSITE" id="PS00211">
    <property type="entry name" value="ABC_TRANSPORTER_1"/>
    <property type="match status" value="2"/>
</dbReference>
<dbReference type="InterPro" id="IPR015856">
    <property type="entry name" value="ABC_transpr_CbiO/EcfA_su"/>
</dbReference>
<keyword evidence="3" id="KW-0813">Transport</keyword>
<keyword evidence="6" id="KW-0547">Nucleotide-binding</keyword>
<dbReference type="InterPro" id="IPR003439">
    <property type="entry name" value="ABC_transporter-like_ATP-bd"/>
</dbReference>
<dbReference type="Gene3D" id="3.40.50.300">
    <property type="entry name" value="P-loop containing nucleotide triphosphate hydrolases"/>
    <property type="match status" value="2"/>
</dbReference>
<dbReference type="InterPro" id="IPR017871">
    <property type="entry name" value="ABC_transporter-like_CS"/>
</dbReference>
<evidence type="ECO:0000256" key="5">
    <source>
        <dbReference type="ARBA" id="ARBA00022737"/>
    </source>
</evidence>
<dbReference type="SMART" id="SM00382">
    <property type="entry name" value="AAA"/>
    <property type="match status" value="2"/>
</dbReference>
<comment type="function">
    <text evidence="10">Probably part of an ABC transporter complex. Responsible for energy coupling to the transport system.</text>
</comment>
<dbReference type="InterPro" id="IPR027417">
    <property type="entry name" value="P-loop_NTPase"/>
</dbReference>
<evidence type="ECO:0000256" key="7">
    <source>
        <dbReference type="ARBA" id="ARBA00022840"/>
    </source>
</evidence>
<evidence type="ECO:0000256" key="8">
    <source>
        <dbReference type="ARBA" id="ARBA00022967"/>
    </source>
</evidence>
<dbReference type="RefSeq" id="WP_208429784.1">
    <property type="nucleotide sequence ID" value="NZ_JAEPRJ010000001.1"/>
</dbReference>
<comment type="subcellular location">
    <subcellularLocation>
        <location evidence="1">Cell membrane</location>
        <topology evidence="1">Peripheral membrane protein</topology>
    </subcellularLocation>
</comment>
<dbReference type="EMBL" id="JAEPRJ010000001">
    <property type="protein sequence ID" value="MBK5898359.1"/>
    <property type="molecule type" value="Genomic_DNA"/>
</dbReference>
<keyword evidence="13" id="KW-1185">Reference proteome</keyword>
<gene>
    <name evidence="12" type="ORF">JJN12_11305</name>
</gene>
<dbReference type="PROSITE" id="PS50893">
    <property type="entry name" value="ABC_TRANSPORTER_2"/>
    <property type="match status" value="2"/>
</dbReference>
<reference evidence="12 13" key="1">
    <citation type="submission" date="2021-01" db="EMBL/GenBank/DDBJ databases">
        <title>Isolation and description of Catonella massiliensis sp. nov., a novel Catonella species, isolated from a stable periodontitis subject.</title>
        <authorList>
            <person name="Antezack A."/>
            <person name="Boxberger M."/>
            <person name="La Scola B."/>
            <person name="Monnet-Corti V."/>
        </authorList>
    </citation>
    <scope>NUCLEOTIDE SEQUENCE [LARGE SCALE GENOMIC DNA]</scope>
    <source>
        <strain evidence="12 13">Marseille-Q4567</strain>
    </source>
</reference>
<evidence type="ECO:0000256" key="6">
    <source>
        <dbReference type="ARBA" id="ARBA00022741"/>
    </source>
</evidence>